<evidence type="ECO:0000313" key="7">
    <source>
        <dbReference type="Proteomes" id="UP000243528"/>
    </source>
</evidence>
<evidence type="ECO:0000256" key="1">
    <source>
        <dbReference type="ARBA" id="ARBA00022475"/>
    </source>
</evidence>
<dbReference type="Proteomes" id="UP000243528">
    <property type="component" value="Unassembled WGS sequence"/>
</dbReference>
<evidence type="ECO:0000256" key="2">
    <source>
        <dbReference type="ARBA" id="ARBA00022729"/>
    </source>
</evidence>
<gene>
    <name evidence="6" type="ORF">CLV30_1059</name>
</gene>
<dbReference type="Gene3D" id="3.40.190.10">
    <property type="entry name" value="Periplasmic binding protein-like II"/>
    <property type="match status" value="1"/>
</dbReference>
<keyword evidence="4" id="KW-0564">Palmitate</keyword>
<dbReference type="PANTHER" id="PTHR43649:SF33">
    <property type="entry name" value="POLYGALACTURONAN_RHAMNOGALACTURONAN-BINDING PROTEIN YTCQ"/>
    <property type="match status" value="1"/>
</dbReference>
<protein>
    <submittedName>
        <fullName evidence="6">Multiple sugar transport system substrate-binding protein</fullName>
    </submittedName>
</protein>
<dbReference type="AlphaFoldDB" id="A0A2P8E501"/>
<sequence length="448" mass="47510">MSIRMSRATFLRAAAGAGLGAFVASGCGSEQNNRGGAGSVEGSHIILQTITALEPNFKKFAEAYTKQFPDRTVEVRATTDSPPDYAQQLATARMSDSLPDLMFNVDFLADTLADNNVTLDLAPGISEGKLGSLTIDDFIDRFVGQYRPLGADDQITGLPVSADSSALFVNRTVFDAAGVSELPTASSSWEDLYELARQIHNNSDGTYLGMERPLDNGANRLVYGPVLRAFGATIYDFDTNSTDIGSGAALDGWRLLLDSYGDVSTPYSAKPQSDPAERFDSGNVGMAVMSSANVPGLRGALEGQDWDVVPMPEINGQSTAGGGSYGLSIAQTSPNQDAAFAFLAWFYDSDGGMKVAQEVANAIPPTLEGIKNGAWREQTPPENIAVFAESAQSAELGGRFPGKMQSQVSQALVTAAQQVLLEDRSIDDAYGEAQETINTTLKEESGDS</sequence>
<dbReference type="EMBL" id="PYGE01000005">
    <property type="protein sequence ID" value="PSL04546.1"/>
    <property type="molecule type" value="Genomic_DNA"/>
</dbReference>
<dbReference type="InterPro" id="IPR006059">
    <property type="entry name" value="SBP"/>
</dbReference>
<evidence type="ECO:0000313" key="6">
    <source>
        <dbReference type="EMBL" id="PSL04546.1"/>
    </source>
</evidence>
<dbReference type="RefSeq" id="WP_106536768.1">
    <property type="nucleotide sequence ID" value="NZ_PYGE01000005.1"/>
</dbReference>
<keyword evidence="2" id="KW-0732">Signal</keyword>
<dbReference type="PROSITE" id="PS51318">
    <property type="entry name" value="TAT"/>
    <property type="match status" value="1"/>
</dbReference>
<keyword evidence="7" id="KW-1185">Reference proteome</keyword>
<name>A0A2P8E501_9ACTN</name>
<dbReference type="InterPro" id="IPR050490">
    <property type="entry name" value="Bact_solute-bd_prot1"/>
</dbReference>
<evidence type="ECO:0000256" key="5">
    <source>
        <dbReference type="ARBA" id="ARBA00023288"/>
    </source>
</evidence>
<proteinExistence type="predicted"/>
<keyword evidence="5" id="KW-0449">Lipoprotein</keyword>
<organism evidence="6 7">
    <name type="scientific">Haloactinopolyspora alba</name>
    <dbReference type="NCBI Taxonomy" id="648780"/>
    <lineage>
        <taxon>Bacteria</taxon>
        <taxon>Bacillati</taxon>
        <taxon>Actinomycetota</taxon>
        <taxon>Actinomycetes</taxon>
        <taxon>Jiangellales</taxon>
        <taxon>Jiangellaceae</taxon>
        <taxon>Haloactinopolyspora</taxon>
    </lineage>
</organism>
<accession>A0A2P8E501</accession>
<keyword evidence="6" id="KW-0762">Sugar transport</keyword>
<dbReference type="OrthoDB" id="7918484at2"/>
<evidence type="ECO:0000256" key="3">
    <source>
        <dbReference type="ARBA" id="ARBA00023136"/>
    </source>
</evidence>
<dbReference type="PANTHER" id="PTHR43649">
    <property type="entry name" value="ARABINOSE-BINDING PROTEIN-RELATED"/>
    <property type="match status" value="1"/>
</dbReference>
<keyword evidence="1" id="KW-1003">Cell membrane</keyword>
<dbReference type="SUPFAM" id="SSF53850">
    <property type="entry name" value="Periplasmic binding protein-like II"/>
    <property type="match status" value="1"/>
</dbReference>
<reference evidence="6 7" key="1">
    <citation type="submission" date="2018-03" db="EMBL/GenBank/DDBJ databases">
        <title>Genomic Encyclopedia of Archaeal and Bacterial Type Strains, Phase II (KMG-II): from individual species to whole genera.</title>
        <authorList>
            <person name="Goeker M."/>
        </authorList>
    </citation>
    <scope>NUCLEOTIDE SEQUENCE [LARGE SCALE GENOMIC DNA]</scope>
    <source>
        <strain evidence="6 7">DSM 45211</strain>
    </source>
</reference>
<keyword evidence="6" id="KW-0813">Transport</keyword>
<dbReference type="Pfam" id="PF01547">
    <property type="entry name" value="SBP_bac_1"/>
    <property type="match status" value="1"/>
</dbReference>
<evidence type="ECO:0000256" key="4">
    <source>
        <dbReference type="ARBA" id="ARBA00023139"/>
    </source>
</evidence>
<keyword evidence="3" id="KW-0472">Membrane</keyword>
<dbReference type="PROSITE" id="PS51257">
    <property type="entry name" value="PROKAR_LIPOPROTEIN"/>
    <property type="match status" value="1"/>
</dbReference>
<dbReference type="InterPro" id="IPR006311">
    <property type="entry name" value="TAT_signal"/>
</dbReference>
<comment type="caution">
    <text evidence="6">The sequence shown here is derived from an EMBL/GenBank/DDBJ whole genome shotgun (WGS) entry which is preliminary data.</text>
</comment>